<dbReference type="GO" id="GO:0055075">
    <property type="term" value="P:potassium ion homeostasis"/>
    <property type="evidence" value="ECO:0007669"/>
    <property type="project" value="TreeGrafter"/>
</dbReference>
<evidence type="ECO:0000256" key="1">
    <source>
        <dbReference type="ARBA" id="ARBA00004141"/>
    </source>
</evidence>
<keyword evidence="7 8" id="KW-0472">Membrane</keyword>
<evidence type="ECO:0000313" key="11">
    <source>
        <dbReference type="Proteomes" id="UP000515156"/>
    </source>
</evidence>
<comment type="subcellular location">
    <subcellularLocation>
        <location evidence="1">Membrane</location>
        <topology evidence="1">Multi-pass membrane protein</topology>
    </subcellularLocation>
</comment>
<sequence length="653" mass="73304">MVKNSSEYTVDYTTGRMVTFSMVFAVMFNGCTGIMASSNMSGDVKNPSYSIPRGMIGAVIFTYIVYNLLSFLTSCTCDRTLLQNDYGFLRDINIWGPFVTIGICSSTLSAATSNLIAASRILSALAKDDLFGRLLEPAKKTSHGRNPWVAVVISWFVVQLVLFSGKLNTVATIVTIFSLLVYAVVNLACLALEGASAPNFRPTFQYFTWYTCVLGTVGCGLMMFFINPVHAAVNVAFLLVLVLALHYTSPSSSWGYISQALIFHQVRKYLLLLDVRKDHVKFWHPQILLMVSNPRTCVRLIRFVNDLKKSGLFVLGHVGLEDLDVLPSDPIPMQYSSWLRLVDVLNIKAFVNLTLSDSVRHGVQQLLFISGLGGMRPNTIVLGFYDNRAPQDCIEEDLALINSDSWKFLSSGHIPWFSFPPVRQGASPKRLSPSEYVSIISDAIKMLKHVVLARYFSDFNEAQVFRHGGKGVYIDVWPVNLMCPDSASLMDTCRLFFLQMAYVLKMVHSWKRARLRIFLCMKPDGRLEGQEEKLKCLLRDLRIQASIHIVAWDSVVALHYHKQKPTGTAVEEAHMNSSRDSTQISEEYLRTVNQMILHQNFFYTPAVRFLYLPQPPANKGLYNNYLKQLDLMTSGLGPILLIHGVSAVTSTEL</sequence>
<keyword evidence="6 8" id="KW-1133">Transmembrane helix</keyword>
<dbReference type="InterPro" id="IPR018491">
    <property type="entry name" value="SLC12_C"/>
</dbReference>
<feature type="transmembrane region" description="Helical" evidence="8">
    <location>
        <begin position="204"/>
        <end position="225"/>
    </location>
</feature>
<dbReference type="FunFam" id="1.20.1740.10:FF:000013">
    <property type="entry name" value="Solute carrier family 12 member"/>
    <property type="match status" value="1"/>
</dbReference>
<protein>
    <recommendedName>
        <fullName evidence="3">Solute carrier family 12 member 9</fullName>
    </recommendedName>
</protein>
<dbReference type="GeneID" id="115478389"/>
<dbReference type="AlphaFoldDB" id="A0A6P7YWQ3"/>
<name>A0A6P7YWQ3_9AMPH</name>
<feature type="transmembrane region" description="Helical" evidence="8">
    <location>
        <begin position="148"/>
        <end position="165"/>
    </location>
</feature>
<comment type="similarity">
    <text evidence="2">Belongs to the SLC12A transporter family.</text>
</comment>
<reference evidence="12" key="1">
    <citation type="submission" date="2025-08" db="UniProtKB">
        <authorList>
            <consortium name="RefSeq"/>
        </authorList>
    </citation>
    <scope>IDENTIFICATION</scope>
</reference>
<dbReference type="InterPro" id="IPR004842">
    <property type="entry name" value="SLC12A_fam"/>
</dbReference>
<evidence type="ECO:0000256" key="8">
    <source>
        <dbReference type="SAM" id="Phobius"/>
    </source>
</evidence>
<feature type="transmembrane region" description="Helical" evidence="8">
    <location>
        <begin position="94"/>
        <end position="117"/>
    </location>
</feature>
<proteinExistence type="inferred from homology"/>
<evidence type="ECO:0000259" key="9">
    <source>
        <dbReference type="Pfam" id="PF00324"/>
    </source>
</evidence>
<dbReference type="InterPro" id="IPR004841">
    <property type="entry name" value="AA-permease/SLC12A_dom"/>
</dbReference>
<keyword evidence="11" id="KW-1185">Reference proteome</keyword>
<dbReference type="GO" id="GO:0055064">
    <property type="term" value="P:chloride ion homeostasis"/>
    <property type="evidence" value="ECO:0007669"/>
    <property type="project" value="TreeGrafter"/>
</dbReference>
<feature type="domain" description="Amino acid permease/ SLC12A" evidence="9">
    <location>
        <begin position="15"/>
        <end position="288"/>
    </location>
</feature>
<evidence type="ECO:0000256" key="6">
    <source>
        <dbReference type="ARBA" id="ARBA00022989"/>
    </source>
</evidence>
<dbReference type="KEGG" id="muo:115478389"/>
<dbReference type="InParanoid" id="A0A6P7YWQ3"/>
<dbReference type="Gene3D" id="1.20.1740.10">
    <property type="entry name" value="Amino acid/polyamine transporter I"/>
    <property type="match status" value="1"/>
</dbReference>
<dbReference type="GO" id="GO:0006884">
    <property type="term" value="P:cell volume homeostasis"/>
    <property type="evidence" value="ECO:0007669"/>
    <property type="project" value="TreeGrafter"/>
</dbReference>
<dbReference type="Pfam" id="PF00324">
    <property type="entry name" value="AA_permease"/>
    <property type="match status" value="1"/>
</dbReference>
<feature type="transmembrane region" description="Helical" evidence="8">
    <location>
        <begin position="231"/>
        <end position="248"/>
    </location>
</feature>
<evidence type="ECO:0000256" key="7">
    <source>
        <dbReference type="ARBA" id="ARBA00023136"/>
    </source>
</evidence>
<feature type="transmembrane region" description="Helical" evidence="8">
    <location>
        <begin position="20"/>
        <end position="42"/>
    </location>
</feature>
<dbReference type="PANTHER" id="PTHR11827">
    <property type="entry name" value="SOLUTE CARRIER FAMILY 12, CATION COTRANSPORTERS"/>
    <property type="match status" value="1"/>
</dbReference>
<evidence type="ECO:0000259" key="10">
    <source>
        <dbReference type="Pfam" id="PF03522"/>
    </source>
</evidence>
<keyword evidence="4" id="KW-0813">Transport</keyword>
<dbReference type="GO" id="GO:0016020">
    <property type="term" value="C:membrane"/>
    <property type="evidence" value="ECO:0007669"/>
    <property type="project" value="UniProtKB-SubCell"/>
</dbReference>
<evidence type="ECO:0000256" key="3">
    <source>
        <dbReference type="ARBA" id="ARBA00019359"/>
    </source>
</evidence>
<evidence type="ECO:0000256" key="4">
    <source>
        <dbReference type="ARBA" id="ARBA00022448"/>
    </source>
</evidence>
<dbReference type="PANTHER" id="PTHR11827:SF96">
    <property type="entry name" value="SOLUTE CARRIER FAMILY 12 MEMBER 9"/>
    <property type="match status" value="1"/>
</dbReference>
<dbReference type="GO" id="GO:0015379">
    <property type="term" value="F:potassium:chloride symporter activity"/>
    <property type="evidence" value="ECO:0007669"/>
    <property type="project" value="TreeGrafter"/>
</dbReference>
<evidence type="ECO:0000256" key="5">
    <source>
        <dbReference type="ARBA" id="ARBA00022692"/>
    </source>
</evidence>
<organism evidence="11 12">
    <name type="scientific">Microcaecilia unicolor</name>
    <dbReference type="NCBI Taxonomy" id="1415580"/>
    <lineage>
        <taxon>Eukaryota</taxon>
        <taxon>Metazoa</taxon>
        <taxon>Chordata</taxon>
        <taxon>Craniata</taxon>
        <taxon>Vertebrata</taxon>
        <taxon>Euteleostomi</taxon>
        <taxon>Amphibia</taxon>
        <taxon>Gymnophiona</taxon>
        <taxon>Siphonopidae</taxon>
        <taxon>Microcaecilia</taxon>
    </lineage>
</organism>
<feature type="transmembrane region" description="Helical" evidence="8">
    <location>
        <begin position="54"/>
        <end position="74"/>
    </location>
</feature>
<feature type="domain" description="SLC12A transporter C-terminal" evidence="10">
    <location>
        <begin position="300"/>
        <end position="387"/>
    </location>
</feature>
<feature type="transmembrane region" description="Helical" evidence="8">
    <location>
        <begin position="171"/>
        <end position="192"/>
    </location>
</feature>
<dbReference type="Pfam" id="PF03522">
    <property type="entry name" value="SLC12"/>
    <property type="match status" value="1"/>
</dbReference>
<dbReference type="OrthoDB" id="2020542at2759"/>
<evidence type="ECO:0000256" key="2">
    <source>
        <dbReference type="ARBA" id="ARBA00010593"/>
    </source>
</evidence>
<gene>
    <name evidence="12" type="primary">LOC115478389</name>
</gene>
<dbReference type="RefSeq" id="XP_030071547.1">
    <property type="nucleotide sequence ID" value="XM_030215687.1"/>
</dbReference>
<keyword evidence="5 8" id="KW-0812">Transmembrane</keyword>
<accession>A0A6P7YWQ3</accession>
<evidence type="ECO:0000313" key="12">
    <source>
        <dbReference type="RefSeq" id="XP_030071547.1"/>
    </source>
</evidence>
<dbReference type="Proteomes" id="UP000515156">
    <property type="component" value="Chromosome 10"/>
</dbReference>